<dbReference type="CDD" id="cd00609">
    <property type="entry name" value="AAT_like"/>
    <property type="match status" value="1"/>
</dbReference>
<evidence type="ECO:0000256" key="2">
    <source>
        <dbReference type="ARBA" id="ARBA00005011"/>
    </source>
</evidence>
<dbReference type="HAMAP" id="MF_01023">
    <property type="entry name" value="HisC_aminotrans_2"/>
    <property type="match status" value="1"/>
</dbReference>
<dbReference type="Pfam" id="PF00155">
    <property type="entry name" value="Aminotran_1_2"/>
    <property type="match status" value="1"/>
</dbReference>
<dbReference type="NCBIfam" id="TIGR01141">
    <property type="entry name" value="hisC"/>
    <property type="match status" value="1"/>
</dbReference>
<evidence type="ECO:0000256" key="1">
    <source>
        <dbReference type="ARBA" id="ARBA00001933"/>
    </source>
</evidence>
<accession>A0A1E8CNC4</accession>
<dbReference type="UniPathway" id="UPA00031">
    <property type="reaction ID" value="UER00012"/>
</dbReference>
<dbReference type="PROSITE" id="PS00599">
    <property type="entry name" value="AA_TRANSFER_CLASS_2"/>
    <property type="match status" value="1"/>
</dbReference>
<sequence length="376" mass="41014">MTYERPNIRDMAGYTWGEQPAQKQVIKLNTNENPYPATASVANALQSLRVDELRRYPQPFADGFRDVAAAAHGVTRDNIMATNGGDELLRLAITTFVDAGQTLGMAEPSYSLYPVLAAVQGCQVARVSLNDDWSLPQDFAAQLNAVDARLAFVVNPHAPTGQLLPVSRLREIATEFNGVLVIDEAYVDFIEPSQGYDAVPLIREFDNVMLLRTMSKGYSLAGLRFAYGIGASSLLAPMLYKTRDSYNTDALSQHLATAALAARDEAAVNWQQVRDERSRLSAALAAMGFSVVPSESNFLLVTVPDSAAAAGLDSQEKLARTLYQGLKQDGILVRYFDQPRLRDKLRITVGTGQENTQLLQSLQASLKQALQAIQGA</sequence>
<evidence type="ECO:0000313" key="14">
    <source>
        <dbReference type="Proteomes" id="UP000175669"/>
    </source>
</evidence>
<dbReference type="Gene3D" id="3.40.640.10">
    <property type="entry name" value="Type I PLP-dependent aspartate aminotransferase-like (Major domain)"/>
    <property type="match status" value="1"/>
</dbReference>
<comment type="catalytic activity">
    <reaction evidence="10 11">
        <text>L-histidinol phosphate + 2-oxoglutarate = 3-(imidazol-4-yl)-2-oxopropyl phosphate + L-glutamate</text>
        <dbReference type="Rhea" id="RHEA:23744"/>
        <dbReference type="ChEBI" id="CHEBI:16810"/>
        <dbReference type="ChEBI" id="CHEBI:29985"/>
        <dbReference type="ChEBI" id="CHEBI:57766"/>
        <dbReference type="ChEBI" id="CHEBI:57980"/>
        <dbReference type="EC" id="2.6.1.9"/>
    </reaction>
</comment>
<keyword evidence="5 11" id="KW-0032">Aminotransferase</keyword>
<protein>
    <recommendedName>
        <fullName evidence="11">Histidinol-phosphate aminotransferase</fullName>
        <ecNumber evidence="11">2.6.1.9</ecNumber>
    </recommendedName>
    <alternativeName>
        <fullName evidence="11">Imidazole acetol-phosphate transaminase</fullName>
    </alternativeName>
</protein>
<comment type="cofactor">
    <cofactor evidence="1 11">
        <name>pyridoxal 5'-phosphate</name>
        <dbReference type="ChEBI" id="CHEBI:597326"/>
    </cofactor>
</comment>
<dbReference type="Gene3D" id="3.90.1150.10">
    <property type="entry name" value="Aspartate Aminotransferase, domain 1"/>
    <property type="match status" value="1"/>
</dbReference>
<evidence type="ECO:0000256" key="6">
    <source>
        <dbReference type="ARBA" id="ARBA00022605"/>
    </source>
</evidence>
<evidence type="ECO:0000256" key="11">
    <source>
        <dbReference type="HAMAP-Rule" id="MF_01023"/>
    </source>
</evidence>
<evidence type="ECO:0000256" key="5">
    <source>
        <dbReference type="ARBA" id="ARBA00022576"/>
    </source>
</evidence>
<dbReference type="PANTHER" id="PTHR42885:SF2">
    <property type="entry name" value="HISTIDINOL-PHOSPHATE AMINOTRANSFERASE"/>
    <property type="match status" value="1"/>
</dbReference>
<keyword evidence="9 11" id="KW-0368">Histidine biosynthesis</keyword>
<dbReference type="EMBL" id="MASR01000001">
    <property type="protein sequence ID" value="OFE13914.1"/>
    <property type="molecule type" value="Genomic_DNA"/>
</dbReference>
<dbReference type="GO" id="GO:0030170">
    <property type="term" value="F:pyridoxal phosphate binding"/>
    <property type="evidence" value="ECO:0007669"/>
    <property type="project" value="InterPro"/>
</dbReference>
<keyword evidence="14" id="KW-1185">Reference proteome</keyword>
<dbReference type="EC" id="2.6.1.9" evidence="11"/>
<dbReference type="InterPro" id="IPR015424">
    <property type="entry name" value="PyrdxlP-dep_Trfase"/>
</dbReference>
<evidence type="ECO:0000259" key="12">
    <source>
        <dbReference type="Pfam" id="PF00155"/>
    </source>
</evidence>
<evidence type="ECO:0000256" key="3">
    <source>
        <dbReference type="ARBA" id="ARBA00007970"/>
    </source>
</evidence>
<dbReference type="PANTHER" id="PTHR42885">
    <property type="entry name" value="HISTIDINOL-PHOSPHATE AMINOTRANSFERASE-RELATED"/>
    <property type="match status" value="1"/>
</dbReference>
<dbReference type="STRING" id="1524254.PHACT_03805"/>
<keyword evidence="7 11" id="KW-0808">Transferase</keyword>
<feature type="domain" description="Aminotransferase class I/classII large" evidence="12">
    <location>
        <begin position="24"/>
        <end position="362"/>
    </location>
</feature>
<dbReference type="Proteomes" id="UP000175669">
    <property type="component" value="Unassembled WGS sequence"/>
</dbReference>
<dbReference type="OrthoDB" id="9809616at2"/>
<reference evidence="14" key="1">
    <citation type="submission" date="2016-07" db="EMBL/GenBank/DDBJ databases">
        <authorList>
            <person name="Florea S."/>
            <person name="Webb J.S."/>
            <person name="Jaromczyk J."/>
            <person name="Schardl C.L."/>
        </authorList>
    </citation>
    <scope>NUCLEOTIDE SEQUENCE [LARGE SCALE GENOMIC DNA]</scope>
    <source>
        <strain evidence="14">KCTC 42131</strain>
    </source>
</reference>
<evidence type="ECO:0000256" key="10">
    <source>
        <dbReference type="ARBA" id="ARBA00047481"/>
    </source>
</evidence>
<keyword evidence="6 11" id="KW-0028">Amino-acid biosynthesis</keyword>
<name>A0A1E8CNC4_9GAMM</name>
<evidence type="ECO:0000313" key="13">
    <source>
        <dbReference type="EMBL" id="OFE13914.1"/>
    </source>
</evidence>
<dbReference type="GO" id="GO:0000105">
    <property type="term" value="P:L-histidine biosynthetic process"/>
    <property type="evidence" value="ECO:0007669"/>
    <property type="project" value="UniProtKB-UniRule"/>
</dbReference>
<comment type="caution">
    <text evidence="13">The sequence shown here is derived from an EMBL/GenBank/DDBJ whole genome shotgun (WGS) entry which is preliminary data.</text>
</comment>
<dbReference type="RefSeq" id="WP_070118134.1">
    <property type="nucleotide sequence ID" value="NZ_CAXATG010000007.1"/>
</dbReference>
<proteinExistence type="inferred from homology"/>
<organism evidence="13 14">
    <name type="scientific">Pseudohongiella acticola</name>
    <dbReference type="NCBI Taxonomy" id="1524254"/>
    <lineage>
        <taxon>Bacteria</taxon>
        <taxon>Pseudomonadati</taxon>
        <taxon>Pseudomonadota</taxon>
        <taxon>Gammaproteobacteria</taxon>
        <taxon>Pseudomonadales</taxon>
        <taxon>Pseudohongiellaceae</taxon>
        <taxon>Pseudohongiella</taxon>
    </lineage>
</organism>
<dbReference type="SUPFAM" id="SSF53383">
    <property type="entry name" value="PLP-dependent transferases"/>
    <property type="match status" value="1"/>
</dbReference>
<dbReference type="InterPro" id="IPR004839">
    <property type="entry name" value="Aminotransferase_I/II_large"/>
</dbReference>
<comment type="subunit">
    <text evidence="4 11">Homodimer.</text>
</comment>
<evidence type="ECO:0000256" key="4">
    <source>
        <dbReference type="ARBA" id="ARBA00011738"/>
    </source>
</evidence>
<feature type="modified residue" description="N6-(pyridoxal phosphate)lysine" evidence="11">
    <location>
        <position position="216"/>
    </location>
</feature>
<comment type="pathway">
    <text evidence="2 11">Amino-acid biosynthesis; L-histidine biosynthesis; L-histidine from 5-phospho-alpha-D-ribose 1-diphosphate: step 7/9.</text>
</comment>
<dbReference type="InterPro" id="IPR015422">
    <property type="entry name" value="PyrdxlP-dep_Trfase_small"/>
</dbReference>
<comment type="similarity">
    <text evidence="3 11">Belongs to the class-II pyridoxal-phosphate-dependent aminotransferase family. Histidinol-phosphate aminotransferase subfamily.</text>
</comment>
<evidence type="ECO:0000256" key="7">
    <source>
        <dbReference type="ARBA" id="ARBA00022679"/>
    </source>
</evidence>
<gene>
    <name evidence="11" type="primary">hisC</name>
    <name evidence="13" type="ORF">PHACT_03805</name>
</gene>
<dbReference type="InterPro" id="IPR001917">
    <property type="entry name" value="Aminotrans_II_pyridoxalP_BS"/>
</dbReference>
<dbReference type="GO" id="GO:0004400">
    <property type="term" value="F:histidinol-phosphate transaminase activity"/>
    <property type="evidence" value="ECO:0007669"/>
    <property type="project" value="UniProtKB-UniRule"/>
</dbReference>
<evidence type="ECO:0000256" key="9">
    <source>
        <dbReference type="ARBA" id="ARBA00023102"/>
    </source>
</evidence>
<dbReference type="AlphaFoldDB" id="A0A1E8CNC4"/>
<evidence type="ECO:0000256" key="8">
    <source>
        <dbReference type="ARBA" id="ARBA00022898"/>
    </source>
</evidence>
<keyword evidence="8 11" id="KW-0663">Pyridoxal phosphate</keyword>
<dbReference type="InterPro" id="IPR005861">
    <property type="entry name" value="HisP_aminotrans"/>
</dbReference>
<dbReference type="InterPro" id="IPR015421">
    <property type="entry name" value="PyrdxlP-dep_Trfase_major"/>
</dbReference>